<dbReference type="InterPro" id="IPR000801">
    <property type="entry name" value="Esterase-like"/>
</dbReference>
<dbReference type="InterPro" id="IPR050583">
    <property type="entry name" value="Mycobacterial_A85_antigen"/>
</dbReference>
<keyword evidence="2" id="KW-1185">Reference proteome</keyword>
<dbReference type="EMBL" id="JAECZO010000056">
    <property type="protein sequence ID" value="KAK7195536.1"/>
    <property type="molecule type" value="Genomic_DNA"/>
</dbReference>
<comment type="caution">
    <text evidence="1">The sequence shown here is derived from an EMBL/GenBank/DDBJ whole genome shotgun (WGS) entry which is preliminary data.</text>
</comment>
<gene>
    <name evidence="1" type="ORF">NESM_000481700</name>
</gene>
<reference evidence="1 2" key="1">
    <citation type="journal article" date="2021" name="MBio">
        <title>A New Model Trypanosomatid, Novymonas esmeraldas: Genomic Perception of Its 'Candidatus Pandoraea novymonadis' Endosymbiont.</title>
        <authorList>
            <person name="Zakharova A."/>
            <person name="Saura A."/>
            <person name="Butenko A."/>
            <person name="Podesvova L."/>
            <person name="Warmusova S."/>
            <person name="Kostygov A.Y."/>
            <person name="Nenarokova A."/>
            <person name="Lukes J."/>
            <person name="Opperdoes F.R."/>
            <person name="Yurchenko V."/>
        </authorList>
    </citation>
    <scope>NUCLEOTIDE SEQUENCE [LARGE SCALE GENOMIC DNA]</scope>
    <source>
        <strain evidence="1 2">E262AT.01</strain>
    </source>
</reference>
<dbReference type="AlphaFoldDB" id="A0AAW0EQT2"/>
<accession>A0AAW0EQT2</accession>
<dbReference type="SUPFAM" id="SSF53474">
    <property type="entry name" value="alpha/beta-Hydrolases"/>
    <property type="match status" value="1"/>
</dbReference>
<dbReference type="PANTHER" id="PTHR48098">
    <property type="entry name" value="ENTEROCHELIN ESTERASE-RELATED"/>
    <property type="match status" value="1"/>
</dbReference>
<dbReference type="PANTHER" id="PTHR48098:SF1">
    <property type="entry name" value="DIACYLGLYCEROL ACYLTRANSFERASE_MYCOLYLTRANSFERASE AG85A"/>
    <property type="match status" value="1"/>
</dbReference>
<dbReference type="InterPro" id="IPR029058">
    <property type="entry name" value="AB_hydrolase_fold"/>
</dbReference>
<proteinExistence type="predicted"/>
<dbReference type="Proteomes" id="UP001430356">
    <property type="component" value="Unassembled WGS sequence"/>
</dbReference>
<dbReference type="Pfam" id="PF00756">
    <property type="entry name" value="Esterase"/>
    <property type="match status" value="1"/>
</dbReference>
<dbReference type="GO" id="GO:0016747">
    <property type="term" value="F:acyltransferase activity, transferring groups other than amino-acyl groups"/>
    <property type="evidence" value="ECO:0007669"/>
    <property type="project" value="TreeGrafter"/>
</dbReference>
<evidence type="ECO:0000313" key="1">
    <source>
        <dbReference type="EMBL" id="KAK7195536.1"/>
    </source>
</evidence>
<organism evidence="1 2">
    <name type="scientific">Novymonas esmeraldas</name>
    <dbReference type="NCBI Taxonomy" id="1808958"/>
    <lineage>
        <taxon>Eukaryota</taxon>
        <taxon>Discoba</taxon>
        <taxon>Euglenozoa</taxon>
        <taxon>Kinetoplastea</taxon>
        <taxon>Metakinetoplastina</taxon>
        <taxon>Trypanosomatida</taxon>
        <taxon>Trypanosomatidae</taxon>
        <taxon>Novymonas</taxon>
    </lineage>
</organism>
<evidence type="ECO:0000313" key="2">
    <source>
        <dbReference type="Proteomes" id="UP001430356"/>
    </source>
</evidence>
<dbReference type="Gene3D" id="3.40.50.1820">
    <property type="entry name" value="alpha/beta hydrolase"/>
    <property type="match status" value="1"/>
</dbReference>
<protein>
    <submittedName>
        <fullName evidence="1">Esterase</fullName>
    </submittedName>
</protein>
<name>A0AAW0EQT2_9TRYP</name>
<sequence length="393" mass="43501">MAASGNEALGLQALAHNPVNALHSKFCMKFDKVPVTDGQEGVTYDGDAAGTVHFAFAFPGATFVLLWTPQATVPLQPSPTAPGIWTATAQLPVGFRYVYVMVDSKDTLVPYLPIGYGYCRPVNFIDVPPPDMRSCIYAMRRGVEYGTVVHNFFDSSETSAVENLLVYLPPSYHKAGSAARRYPVLYLQHGLGENENGWVYHGKVNVIADNLIADGAMTEMIIVMGNGTMFENGEVSPEVYCRQLVSDIIPYIDNHYRTKADRDNRAIAGLSMGSMQTSRLCMTRHDLFAYAGVFSGFLRARWSGIGTADDDHIDVLRRDPAAFQAAMRVFFRCMGDDDTFRAVFEEDDALLADLGVACERRMYAGPHSWQVWRQAAADFLPLLFKGITSPCRR</sequence>